<dbReference type="RefSeq" id="WP_249321720.1">
    <property type="nucleotide sequence ID" value="NZ_CP060632.1"/>
</dbReference>
<organism evidence="7 8">
    <name type="scientific">Wujia chipingensis</name>
    <dbReference type="NCBI Taxonomy" id="2763670"/>
    <lineage>
        <taxon>Bacteria</taxon>
        <taxon>Bacillati</taxon>
        <taxon>Bacillota</taxon>
        <taxon>Clostridia</taxon>
        <taxon>Lachnospirales</taxon>
        <taxon>Lachnospiraceae</taxon>
        <taxon>Wujia</taxon>
    </lineage>
</organism>
<feature type="binding site" evidence="6">
    <location>
        <position position="163"/>
    </location>
    <ligand>
        <name>NAD(+)</name>
        <dbReference type="ChEBI" id="CHEBI:57540"/>
    </ligand>
</feature>
<dbReference type="InterPro" id="IPR017437">
    <property type="entry name" value="ATP-NAD_kinase_PpnK-typ_C"/>
</dbReference>
<gene>
    <name evidence="6" type="primary">nadK</name>
    <name evidence="7" type="ORF">H9Q76_04555</name>
</gene>
<dbReference type="Proteomes" id="UP000515819">
    <property type="component" value="Chromosome"/>
</dbReference>
<dbReference type="GO" id="GO:0005524">
    <property type="term" value="F:ATP binding"/>
    <property type="evidence" value="ECO:0007669"/>
    <property type="project" value="UniProtKB-KW"/>
</dbReference>
<evidence type="ECO:0000256" key="2">
    <source>
        <dbReference type="ARBA" id="ARBA00022777"/>
    </source>
</evidence>
<dbReference type="GO" id="GO:0003951">
    <property type="term" value="F:NAD+ kinase activity"/>
    <property type="evidence" value="ECO:0007669"/>
    <property type="project" value="UniProtKB-UniRule"/>
</dbReference>
<dbReference type="PANTHER" id="PTHR20275:SF0">
    <property type="entry name" value="NAD KINASE"/>
    <property type="match status" value="1"/>
</dbReference>
<evidence type="ECO:0000256" key="3">
    <source>
        <dbReference type="ARBA" id="ARBA00022857"/>
    </source>
</evidence>
<comment type="subcellular location">
    <subcellularLocation>
        <location evidence="6">Cytoplasm</location>
    </subcellularLocation>
</comment>
<feature type="binding site" evidence="6">
    <location>
        <begin position="64"/>
        <end position="65"/>
    </location>
    <ligand>
        <name>NAD(+)</name>
        <dbReference type="ChEBI" id="CHEBI:57540"/>
    </ligand>
</feature>
<dbReference type="GO" id="GO:0006741">
    <property type="term" value="P:NADP+ biosynthetic process"/>
    <property type="evidence" value="ECO:0007669"/>
    <property type="project" value="UniProtKB-UniRule"/>
</dbReference>
<proteinExistence type="inferred from homology"/>
<dbReference type="AlphaFoldDB" id="A0A7G9FPS7"/>
<dbReference type="GO" id="GO:0046872">
    <property type="term" value="F:metal ion binding"/>
    <property type="evidence" value="ECO:0007669"/>
    <property type="project" value="UniProtKB-UniRule"/>
</dbReference>
<keyword evidence="2 6" id="KW-0418">Kinase</keyword>
<comment type="caution">
    <text evidence="6">Lacks conserved residue(s) required for the propagation of feature annotation.</text>
</comment>
<dbReference type="Pfam" id="PF01513">
    <property type="entry name" value="NAD_kinase"/>
    <property type="match status" value="1"/>
</dbReference>
<evidence type="ECO:0000313" key="8">
    <source>
        <dbReference type="Proteomes" id="UP000515819"/>
    </source>
</evidence>
<feature type="binding site" evidence="6">
    <location>
        <position position="69"/>
    </location>
    <ligand>
        <name>NAD(+)</name>
        <dbReference type="ChEBI" id="CHEBI:57540"/>
    </ligand>
</feature>
<dbReference type="GO" id="GO:0051287">
    <property type="term" value="F:NAD binding"/>
    <property type="evidence" value="ECO:0007669"/>
    <property type="project" value="UniProtKB-ARBA"/>
</dbReference>
<comment type="catalytic activity">
    <reaction evidence="5 6">
        <text>NAD(+) + ATP = ADP + NADP(+) + H(+)</text>
        <dbReference type="Rhea" id="RHEA:18629"/>
        <dbReference type="ChEBI" id="CHEBI:15378"/>
        <dbReference type="ChEBI" id="CHEBI:30616"/>
        <dbReference type="ChEBI" id="CHEBI:57540"/>
        <dbReference type="ChEBI" id="CHEBI:58349"/>
        <dbReference type="ChEBI" id="CHEBI:456216"/>
        <dbReference type="EC" id="2.7.1.23"/>
    </reaction>
</comment>
<evidence type="ECO:0000256" key="6">
    <source>
        <dbReference type="HAMAP-Rule" id="MF_00361"/>
    </source>
</evidence>
<keyword evidence="6" id="KW-0067">ATP-binding</keyword>
<comment type="similarity">
    <text evidence="6">Belongs to the NAD kinase family.</text>
</comment>
<keyword evidence="1 6" id="KW-0808">Transferase</keyword>
<dbReference type="EC" id="2.7.1.23" evidence="6"/>
<keyword evidence="6" id="KW-0963">Cytoplasm</keyword>
<dbReference type="Gene3D" id="2.60.200.30">
    <property type="entry name" value="Probable inorganic polyphosphate/atp-NAD kinase, domain 2"/>
    <property type="match status" value="1"/>
</dbReference>
<dbReference type="InterPro" id="IPR002504">
    <property type="entry name" value="NADK"/>
</dbReference>
<dbReference type="GO" id="GO:0005737">
    <property type="term" value="C:cytoplasm"/>
    <property type="evidence" value="ECO:0007669"/>
    <property type="project" value="UniProtKB-SubCell"/>
</dbReference>
<evidence type="ECO:0000256" key="5">
    <source>
        <dbReference type="ARBA" id="ARBA00047925"/>
    </source>
</evidence>
<comment type="cofactor">
    <cofactor evidence="6">
        <name>a divalent metal cation</name>
        <dbReference type="ChEBI" id="CHEBI:60240"/>
    </cofactor>
</comment>
<dbReference type="PANTHER" id="PTHR20275">
    <property type="entry name" value="NAD KINASE"/>
    <property type="match status" value="1"/>
</dbReference>
<dbReference type="KEGG" id="wcp:H9Q76_04555"/>
<dbReference type="GO" id="GO:0019674">
    <property type="term" value="P:NAD+ metabolic process"/>
    <property type="evidence" value="ECO:0007669"/>
    <property type="project" value="InterPro"/>
</dbReference>
<sequence>MNKFLIVANTDKDINLKLSQDIVAYIREKGAQAVVVSDEQHYNGTTVKPEYMEGVEAVIVLGGDGTMLRAAHSIGTYDVPLMGVNLGTLGFLTEVEESNAYKAIDRLLADDYSIEKRMMIEGRKGETSFSCLNDVVITRAGFSRIIGLNIYVNEQLLDTYEADGVIVATPTGSTGYNLSAGGPIISPKSKAVVVTPISPHSLTSKSVVFDSADRIRIEVVKKRRTQETEAIVSFDGADNIELSAGESVEVTCSKREIRLIKMYDVSFYSVLREKIGGA</sequence>
<accession>A0A7G9FPS7</accession>
<dbReference type="Gene3D" id="3.40.50.10330">
    <property type="entry name" value="Probable inorganic polyphosphate/atp-NAD kinase, domain 1"/>
    <property type="match status" value="1"/>
</dbReference>
<name>A0A7G9FPS7_9FIRM</name>
<feature type="binding site" evidence="6">
    <location>
        <begin position="133"/>
        <end position="134"/>
    </location>
    <ligand>
        <name>NAD(+)</name>
        <dbReference type="ChEBI" id="CHEBI:57540"/>
    </ligand>
</feature>
<evidence type="ECO:0000313" key="7">
    <source>
        <dbReference type="EMBL" id="QNM00559.1"/>
    </source>
</evidence>
<keyword evidence="8" id="KW-1185">Reference proteome</keyword>
<evidence type="ECO:0000256" key="4">
    <source>
        <dbReference type="ARBA" id="ARBA00023027"/>
    </source>
</evidence>
<reference evidence="7 8" key="1">
    <citation type="submission" date="2020-08" db="EMBL/GenBank/DDBJ databases">
        <authorList>
            <person name="Liu C."/>
            <person name="Sun Q."/>
        </authorList>
    </citation>
    <scope>NUCLEOTIDE SEQUENCE [LARGE SCALE GENOMIC DNA]</scope>
    <source>
        <strain evidence="7 8">NSJ-4</strain>
    </source>
</reference>
<dbReference type="EMBL" id="CP060632">
    <property type="protein sequence ID" value="QNM00559.1"/>
    <property type="molecule type" value="Genomic_DNA"/>
</dbReference>
<feature type="binding site" evidence="6">
    <location>
        <begin position="174"/>
        <end position="179"/>
    </location>
    <ligand>
        <name>NAD(+)</name>
        <dbReference type="ChEBI" id="CHEBI:57540"/>
    </ligand>
</feature>
<comment type="function">
    <text evidence="6">Involved in the regulation of the intracellular balance of NAD and NADP, and is a key enzyme in the biosynthesis of NADP. Catalyzes specifically the phosphorylation on 2'-hydroxyl of the adenosine moiety of NAD to yield NADP.</text>
</comment>
<keyword evidence="3 6" id="KW-0521">NADP</keyword>
<dbReference type="InterPro" id="IPR016064">
    <property type="entry name" value="NAD/diacylglycerol_kinase_sf"/>
</dbReference>
<dbReference type="HAMAP" id="MF_00361">
    <property type="entry name" value="NAD_kinase"/>
    <property type="match status" value="1"/>
</dbReference>
<protein>
    <recommendedName>
        <fullName evidence="6">NAD kinase</fullName>
        <ecNumber evidence="6">2.7.1.23</ecNumber>
    </recommendedName>
    <alternativeName>
        <fullName evidence="6">ATP-dependent NAD kinase</fullName>
    </alternativeName>
</protein>
<evidence type="ECO:0000256" key="1">
    <source>
        <dbReference type="ARBA" id="ARBA00022679"/>
    </source>
</evidence>
<dbReference type="InterPro" id="IPR017438">
    <property type="entry name" value="ATP-NAD_kinase_N"/>
</dbReference>
<feature type="active site" description="Proton acceptor" evidence="6">
    <location>
        <position position="64"/>
    </location>
</feature>
<keyword evidence="6" id="KW-0547">Nucleotide-binding</keyword>
<dbReference type="Pfam" id="PF20143">
    <property type="entry name" value="NAD_kinase_C"/>
    <property type="match status" value="1"/>
</dbReference>
<feature type="binding site" evidence="6">
    <location>
        <position position="144"/>
    </location>
    <ligand>
        <name>NAD(+)</name>
        <dbReference type="ChEBI" id="CHEBI:57540"/>
    </ligand>
</feature>
<dbReference type="SUPFAM" id="SSF111331">
    <property type="entry name" value="NAD kinase/diacylglycerol kinase-like"/>
    <property type="match status" value="1"/>
</dbReference>
<keyword evidence="4 6" id="KW-0520">NAD</keyword>